<dbReference type="InterPro" id="IPR014941">
    <property type="entry name" value="FimB/Mfa2/Mfa3"/>
</dbReference>
<name>A0A412XQ59_BACFG</name>
<dbReference type="AlphaFoldDB" id="A0A412XQ59"/>
<organism evidence="8 9">
    <name type="scientific">Bacteroides fragilis</name>
    <dbReference type="NCBI Taxonomy" id="817"/>
    <lineage>
        <taxon>Bacteria</taxon>
        <taxon>Pseudomonadati</taxon>
        <taxon>Bacteroidota</taxon>
        <taxon>Bacteroidia</taxon>
        <taxon>Bacteroidales</taxon>
        <taxon>Bacteroidaceae</taxon>
        <taxon>Bacteroides</taxon>
    </lineage>
</organism>
<keyword evidence="3" id="KW-0732">Signal</keyword>
<evidence type="ECO:0000256" key="4">
    <source>
        <dbReference type="ARBA" id="ARBA00023136"/>
    </source>
</evidence>
<protein>
    <recommendedName>
        <fullName evidence="10">FimB/Mfa2 family fimbrial subunit</fullName>
    </recommendedName>
</protein>
<dbReference type="GO" id="GO:0009279">
    <property type="term" value="C:cell outer membrane"/>
    <property type="evidence" value="ECO:0007669"/>
    <property type="project" value="UniProtKB-SubCell"/>
</dbReference>
<evidence type="ECO:0000256" key="3">
    <source>
        <dbReference type="ARBA" id="ARBA00022729"/>
    </source>
</evidence>
<evidence type="ECO:0000256" key="5">
    <source>
        <dbReference type="ARBA" id="ARBA00023139"/>
    </source>
</evidence>
<keyword evidence="4" id="KW-0472">Membrane</keyword>
<reference evidence="8 9" key="1">
    <citation type="submission" date="2018-08" db="EMBL/GenBank/DDBJ databases">
        <title>A genome reference for cultivated species of the human gut microbiota.</title>
        <authorList>
            <person name="Zou Y."/>
            <person name="Xue W."/>
            <person name="Luo G."/>
        </authorList>
    </citation>
    <scope>NUCLEOTIDE SEQUENCE [LARGE SCALE GENOMIC DNA]</scope>
    <source>
        <strain evidence="8 9">AF14-26</strain>
    </source>
</reference>
<proteinExistence type="inferred from homology"/>
<dbReference type="Pfam" id="PF08842">
    <property type="entry name" value="Mfa2"/>
    <property type="match status" value="1"/>
</dbReference>
<evidence type="ECO:0000256" key="6">
    <source>
        <dbReference type="ARBA" id="ARBA00023237"/>
    </source>
</evidence>
<keyword evidence="7" id="KW-0449">Lipoprotein</keyword>
<evidence type="ECO:0000256" key="7">
    <source>
        <dbReference type="ARBA" id="ARBA00023288"/>
    </source>
</evidence>
<comment type="subcellular location">
    <subcellularLocation>
        <location evidence="1">Cell outer membrane</location>
    </subcellularLocation>
</comment>
<keyword evidence="5" id="KW-0564">Palmitate</keyword>
<evidence type="ECO:0000256" key="1">
    <source>
        <dbReference type="ARBA" id="ARBA00004442"/>
    </source>
</evidence>
<comment type="caution">
    <text evidence="8">The sequence shown here is derived from an EMBL/GenBank/DDBJ whole genome shotgun (WGS) entry which is preliminary data.</text>
</comment>
<dbReference type="EMBL" id="QRZH01000036">
    <property type="protein sequence ID" value="RGV47291.1"/>
    <property type="molecule type" value="Genomic_DNA"/>
</dbReference>
<dbReference type="Gene3D" id="2.60.40.2100">
    <property type="match status" value="1"/>
</dbReference>
<gene>
    <name evidence="8" type="ORF">DWW08_22975</name>
</gene>
<dbReference type="Gene3D" id="2.60.40.2090">
    <property type="match status" value="1"/>
</dbReference>
<dbReference type="RefSeq" id="WP_122143676.1">
    <property type="nucleotide sequence ID" value="NZ_JAFKPL010000029.1"/>
</dbReference>
<sequence>MCVKRRTYFLSIFCMVVMGLLQQSCISDDVSECHYDGGLRINVRYVPEEGDVTTYAERIRRLNFYLFRADGTFYMSHSEKIPVQLASDNYSVLFYVPPGEYRCVVWADNTENDQAFYTVSPFESGVTVDADAILSVHREKNNTVPFASNELLYGALGNLEMKLGIFNEYEISLENNVNRLELNVYGIPDGYDASSLASTVDLRNADYKFDNSIVETSPLLHYTPVYEPHTNPDFGAGISCLFRFFKLENEMQSRIVITAERNGVRSALFDRNLINLLLASPKIDFSKNHSFKLDIHFKGAVVTIAVNDWILSESVQPVE</sequence>
<evidence type="ECO:0008006" key="10">
    <source>
        <dbReference type="Google" id="ProtNLM"/>
    </source>
</evidence>
<dbReference type="Proteomes" id="UP000286270">
    <property type="component" value="Unassembled WGS sequence"/>
</dbReference>
<comment type="similarity">
    <text evidence="2">Belongs to the bacteroidetes fimbrillin superfamily. FimB/Mfa2 family.</text>
</comment>
<accession>A0A412XQ59</accession>
<evidence type="ECO:0000256" key="2">
    <source>
        <dbReference type="ARBA" id="ARBA00007248"/>
    </source>
</evidence>
<keyword evidence="6" id="KW-0998">Cell outer membrane</keyword>
<evidence type="ECO:0000313" key="9">
    <source>
        <dbReference type="Proteomes" id="UP000286270"/>
    </source>
</evidence>
<evidence type="ECO:0000313" key="8">
    <source>
        <dbReference type="EMBL" id="RGV47291.1"/>
    </source>
</evidence>